<dbReference type="Proteomes" id="UP000239504">
    <property type="component" value="Unassembled WGS sequence"/>
</dbReference>
<keyword evidence="3" id="KW-1185">Reference proteome</keyword>
<evidence type="ECO:0000313" key="2">
    <source>
        <dbReference type="EMBL" id="PQA86361.1"/>
    </source>
</evidence>
<feature type="domain" description="SnoaL-like" evidence="1">
    <location>
        <begin position="241"/>
        <end position="368"/>
    </location>
</feature>
<dbReference type="InterPro" id="IPR037401">
    <property type="entry name" value="SnoaL-like"/>
</dbReference>
<proteinExistence type="predicted"/>
<organism evidence="2 3">
    <name type="scientific">Hyphococcus luteus</name>
    <dbReference type="NCBI Taxonomy" id="2058213"/>
    <lineage>
        <taxon>Bacteria</taxon>
        <taxon>Pseudomonadati</taxon>
        <taxon>Pseudomonadota</taxon>
        <taxon>Alphaproteobacteria</taxon>
        <taxon>Parvularculales</taxon>
        <taxon>Parvularculaceae</taxon>
        <taxon>Hyphococcus</taxon>
    </lineage>
</organism>
<evidence type="ECO:0000313" key="3">
    <source>
        <dbReference type="Proteomes" id="UP000239504"/>
    </source>
</evidence>
<dbReference type="PROSITE" id="PS51257">
    <property type="entry name" value="PROKAR_LIPOPROTEIN"/>
    <property type="match status" value="1"/>
</dbReference>
<dbReference type="Gene3D" id="3.10.450.50">
    <property type="match status" value="3"/>
</dbReference>
<dbReference type="OrthoDB" id="981191at2"/>
<accession>A0A2S7K1M2</accession>
<feature type="domain" description="SnoaL-like" evidence="1">
    <location>
        <begin position="55"/>
        <end position="180"/>
    </location>
</feature>
<evidence type="ECO:0000259" key="1">
    <source>
        <dbReference type="Pfam" id="PF13577"/>
    </source>
</evidence>
<protein>
    <recommendedName>
        <fullName evidence="1">SnoaL-like domain-containing protein</fullName>
    </recommendedName>
</protein>
<sequence length="703" mass="78798">MTAGKLGRAFVVLLLVLFFTGCNDTSKGESVEPALKSGGKERRVEGLDNLARSVERLESLRAVKDLQRHYAQYEQYSLWGDMAALFAKDARVEWGDEKIDGRDAISDWLNEGGDLAPGALNTEFIDEPLVNLSVDGDSAKGRWMSLAFKGDGQGRAWFEGGLYENDYVREDGVWKIAVMRYYPQYEGDYAEGWKNVGGEDIPIIPYHFTIDETGVPIPEPEGDAPESDASLDSLEQRIAAMNDEDDVRNLQNAYGYYVDRKMWDDVVDLFAEDSAVEIAGAGVFKGPEGVREAMELMGPAGLGHGELNEHPLFDTLVRVVPDGNEAETRGIELAMLGDADEDAASWKISVYRNRFVKEGGIWKFKEMRLYPMMKADYDEGWGSGEGVEHRFPAFLSPNPGTGSPVDVADFMVVAKDDLTGTVDQSDSGEETAQAPEDRLVDLRRRLKRSEAYDAVVNVSAAYGYYLDDFQWTKLSSIFAEDGNKQSPFAGFYLGQDRIMGAANAMWGPPREMRPAVSFHWRTQPVIHVSHDGRSANLRTRLFQPRTSKDPDAPSRFYMGGLHGGMYPNDQLVLENGVWRFWSLTIDEHYFAMPNWEDGWSGAEEPEAEAEPYRSPLLDKYPPDILLTELGERQEGFRGGTGETVDWPGILPMWFHYRNPVSGRTPEHYWPDCVPCEKLSEARLTEHGYEMPPTGPEIDGVELR</sequence>
<dbReference type="SUPFAM" id="SSF54427">
    <property type="entry name" value="NTF2-like"/>
    <property type="match status" value="3"/>
</dbReference>
<feature type="domain" description="SnoaL-like" evidence="1">
    <location>
        <begin position="448"/>
        <end position="583"/>
    </location>
</feature>
<reference evidence="2 3" key="1">
    <citation type="submission" date="2017-12" db="EMBL/GenBank/DDBJ databases">
        <authorList>
            <person name="Hurst M.R.H."/>
        </authorList>
    </citation>
    <scope>NUCLEOTIDE SEQUENCE [LARGE SCALE GENOMIC DNA]</scope>
    <source>
        <strain evidence="2 3">SY-3-19</strain>
    </source>
</reference>
<dbReference type="Pfam" id="PF13577">
    <property type="entry name" value="SnoaL_4"/>
    <property type="match status" value="3"/>
</dbReference>
<gene>
    <name evidence="2" type="ORF">CW354_18670</name>
</gene>
<comment type="caution">
    <text evidence="2">The sequence shown here is derived from an EMBL/GenBank/DDBJ whole genome shotgun (WGS) entry which is preliminary data.</text>
</comment>
<name>A0A2S7K1M2_9PROT</name>
<dbReference type="AlphaFoldDB" id="A0A2S7K1M2"/>
<dbReference type="InterPro" id="IPR032710">
    <property type="entry name" value="NTF2-like_dom_sf"/>
</dbReference>
<dbReference type="EMBL" id="PJCH01000015">
    <property type="protein sequence ID" value="PQA86361.1"/>
    <property type="molecule type" value="Genomic_DNA"/>
</dbReference>